<evidence type="ECO:0000256" key="2">
    <source>
        <dbReference type="ARBA" id="ARBA00004613"/>
    </source>
</evidence>
<keyword evidence="7" id="KW-0732">Signal</keyword>
<dbReference type="SMART" id="SM01217">
    <property type="entry name" value="Fn3_like"/>
    <property type="match status" value="1"/>
</dbReference>
<dbReference type="PANTHER" id="PTHR42715">
    <property type="entry name" value="BETA-GLUCOSIDASE"/>
    <property type="match status" value="1"/>
</dbReference>
<evidence type="ECO:0000256" key="15">
    <source>
        <dbReference type="ARBA" id="ARBA00041276"/>
    </source>
</evidence>
<dbReference type="InParanoid" id="H6BP59"/>
<evidence type="ECO:0000256" key="4">
    <source>
        <dbReference type="ARBA" id="ARBA00005336"/>
    </source>
</evidence>
<dbReference type="VEuPathDB" id="FungiDB:HMPREF1120_01480"/>
<evidence type="ECO:0000256" key="14">
    <source>
        <dbReference type="ARBA" id="ARBA00039579"/>
    </source>
</evidence>
<dbReference type="Gene3D" id="3.20.20.300">
    <property type="entry name" value="Glycoside hydrolase, family 3, N-terminal domain"/>
    <property type="match status" value="1"/>
</dbReference>
<dbReference type="InterPro" id="IPR026891">
    <property type="entry name" value="Fn3-like"/>
</dbReference>
<dbReference type="SUPFAM" id="SSF51445">
    <property type="entry name" value="(Trans)glycosidases"/>
    <property type="match status" value="1"/>
</dbReference>
<dbReference type="InterPro" id="IPR017853">
    <property type="entry name" value="GH"/>
</dbReference>
<accession>H6BP59</accession>
<evidence type="ECO:0000259" key="18">
    <source>
        <dbReference type="SMART" id="SM01217"/>
    </source>
</evidence>
<dbReference type="Gene3D" id="2.60.40.10">
    <property type="entry name" value="Immunoglobulins"/>
    <property type="match status" value="1"/>
</dbReference>
<dbReference type="InterPro" id="IPR036881">
    <property type="entry name" value="Glyco_hydro_3_C_sf"/>
</dbReference>
<evidence type="ECO:0000256" key="8">
    <source>
        <dbReference type="ARBA" id="ARBA00022801"/>
    </source>
</evidence>
<dbReference type="PANTHER" id="PTHR42715:SF12">
    <property type="entry name" value="BETA-GLUCOSIDASE G-RELATED"/>
    <property type="match status" value="1"/>
</dbReference>
<dbReference type="FunFam" id="3.20.20.300:FF:000002">
    <property type="entry name" value="Probable beta-glucosidase"/>
    <property type="match status" value="1"/>
</dbReference>
<dbReference type="InterPro" id="IPR036962">
    <property type="entry name" value="Glyco_hydro_3_N_sf"/>
</dbReference>
<dbReference type="GO" id="GO:0009251">
    <property type="term" value="P:glucan catabolic process"/>
    <property type="evidence" value="ECO:0007669"/>
    <property type="project" value="TreeGrafter"/>
</dbReference>
<dbReference type="PRINTS" id="PR00133">
    <property type="entry name" value="GLHYDRLASE3"/>
</dbReference>
<protein>
    <recommendedName>
        <fullName evidence="14">Probable beta-glucosidase G</fullName>
        <ecNumber evidence="5">3.2.1.21</ecNumber>
    </recommendedName>
    <alternativeName>
        <fullName evidence="15">Beta-D-glucoside glucohydrolase G</fullName>
    </alternativeName>
    <alternativeName>
        <fullName evidence="16">Cellobiase G</fullName>
    </alternativeName>
    <alternativeName>
        <fullName evidence="17">Gentiobiase G</fullName>
    </alternativeName>
</protein>
<dbReference type="GeneID" id="20306119"/>
<evidence type="ECO:0000256" key="11">
    <source>
        <dbReference type="ARBA" id="ARBA00023295"/>
    </source>
</evidence>
<organism evidence="19 20">
    <name type="scientific">Exophiala dermatitidis (strain ATCC 34100 / CBS 525.76 / NIH/UT8656)</name>
    <name type="common">Black yeast</name>
    <name type="synonym">Wangiella dermatitidis</name>
    <dbReference type="NCBI Taxonomy" id="858893"/>
    <lineage>
        <taxon>Eukaryota</taxon>
        <taxon>Fungi</taxon>
        <taxon>Dikarya</taxon>
        <taxon>Ascomycota</taxon>
        <taxon>Pezizomycotina</taxon>
        <taxon>Eurotiomycetes</taxon>
        <taxon>Chaetothyriomycetidae</taxon>
        <taxon>Chaetothyriales</taxon>
        <taxon>Herpotrichiellaceae</taxon>
        <taxon>Exophiala</taxon>
    </lineage>
</organism>
<dbReference type="EC" id="3.2.1.21" evidence="5"/>
<dbReference type="STRING" id="858893.H6BP59"/>
<dbReference type="eggNOG" id="ENOG502QR4D">
    <property type="taxonomic scope" value="Eukaryota"/>
</dbReference>
<keyword evidence="11" id="KW-0326">Glycosidase</keyword>
<evidence type="ECO:0000313" key="20">
    <source>
        <dbReference type="Proteomes" id="UP000007304"/>
    </source>
</evidence>
<proteinExistence type="inferred from homology"/>
<evidence type="ECO:0000256" key="6">
    <source>
        <dbReference type="ARBA" id="ARBA00022525"/>
    </source>
</evidence>
<comment type="catalytic activity">
    <reaction evidence="1">
        <text>Hydrolysis of terminal, non-reducing beta-D-glucosyl residues with release of beta-D-glucose.</text>
        <dbReference type="EC" id="3.2.1.21"/>
    </reaction>
</comment>
<comment type="similarity">
    <text evidence="4">Belongs to the glycosyl hydrolase 3 family.</text>
</comment>
<sequence>MRIAPLLLPEVSWTLLFLPLRFLQKGKSIRLVHEVDHYNYTALLSFYSGLVAYVHAAGMKPFAIWTVSLALLNSACAQDYGTSPPVYPSPPTSGIGWESAFSQAEAFVSNLTLDEKAQLVTGTSGPCVGNIAAISRLGFNGLCLQDGPLAIRQATYASVFPAGLTTAASWDRELMYVRGLYLGAEFKGKGSHVALGPVVGPLGRSAYGGRNWEGFSPDPYLTGVAVEQTISGMQRSGIQACLKHYIGNEQETQRNPSLSPDNVTIEAVSSNIDDRTIHELYLWPFANGVHAGVASIMCSYNRINGSYGCQNSKTLNGLLKTELGFQGYVMSDWGATHSGVSAINSGLDMDMPGPIGFGPVQNSSFFGGNLTEAVNNGTLLEARVDDMIRRIMTPYFYLQQTEYPPIDGEEPTLNDNFPPYSGQFILGPSNVDVRDNHAQLIRQLGSAGTVLLKNTNNVLPLQSPKSIGVFGNDAGDLVNGEYFSGAAFDNQYGFEYGNLPVAGGSGTGRLTYLVSPLEALKARAIQDGTLLQYILNNTLVASPGGLQFIAPIPEVCLVFLKSWASEGIDRTSLDADWNSTAVVESVTTLCNNTIVITNSAGLNVMPWAENPNVTAILAAHLPGQESGNSLVDILYGIVNPSGRLPYTIAWNESDYTFADITNSTQLVETEDPNAWQSNFTEGLLIDYRHFDYYNQSVAFEFGFGLSYTTFNLSGLSVTSTVPGNVSALPDPVAPVPGGNPSLWGVLYRADVTVTNTGDKLGATVPQLYLSLPQIPGEGPTPVNVLRGFDKVTLNPGESRWVSFDLTRRDLSYWSTGLQEWVIPSGSIGVNVGFSSRDIRQTSKITVVQ</sequence>
<dbReference type="Pfam" id="PF14310">
    <property type="entry name" value="Fn3-like"/>
    <property type="match status" value="1"/>
</dbReference>
<dbReference type="OrthoDB" id="416222at2759"/>
<evidence type="ECO:0000313" key="19">
    <source>
        <dbReference type="EMBL" id="EHY53286.1"/>
    </source>
</evidence>
<evidence type="ECO:0000256" key="1">
    <source>
        <dbReference type="ARBA" id="ARBA00000448"/>
    </source>
</evidence>
<comment type="pathway">
    <text evidence="3">Glycan metabolism; cellulose degradation.</text>
</comment>
<keyword evidence="10" id="KW-0119">Carbohydrate metabolism</keyword>
<dbReference type="Pfam" id="PF00933">
    <property type="entry name" value="Glyco_hydro_3"/>
    <property type="match status" value="1"/>
</dbReference>
<name>H6BP59_EXODN</name>
<dbReference type="OMA" id="PFGGRNW"/>
<dbReference type="Gene3D" id="3.40.50.1700">
    <property type="entry name" value="Glycoside hydrolase family 3 C-terminal domain"/>
    <property type="match status" value="1"/>
</dbReference>
<dbReference type="GO" id="GO:0005576">
    <property type="term" value="C:extracellular region"/>
    <property type="evidence" value="ECO:0007669"/>
    <property type="project" value="UniProtKB-SubCell"/>
</dbReference>
<comment type="subcellular location">
    <subcellularLocation>
        <location evidence="2">Secreted</location>
    </subcellularLocation>
</comment>
<evidence type="ECO:0000256" key="10">
    <source>
        <dbReference type="ARBA" id="ARBA00023277"/>
    </source>
</evidence>
<evidence type="ECO:0000256" key="16">
    <source>
        <dbReference type="ARBA" id="ARBA00041601"/>
    </source>
</evidence>
<evidence type="ECO:0000256" key="5">
    <source>
        <dbReference type="ARBA" id="ARBA00012744"/>
    </source>
</evidence>
<evidence type="ECO:0000256" key="13">
    <source>
        <dbReference type="ARBA" id="ARBA00024983"/>
    </source>
</evidence>
<evidence type="ECO:0000256" key="3">
    <source>
        <dbReference type="ARBA" id="ARBA00004987"/>
    </source>
</evidence>
<keyword evidence="8" id="KW-0378">Hydrolase</keyword>
<comment type="function">
    <text evidence="13">Beta-glucosidases are one of a number of cellulolytic enzymes involved in the degradation of cellulosic biomass. Catalyzes the last step releasing glucose from the inhibitory cellobiose.</text>
</comment>
<keyword evidence="9" id="KW-0325">Glycoprotein</keyword>
<reference evidence="19" key="1">
    <citation type="submission" date="2011-07" db="EMBL/GenBank/DDBJ databases">
        <title>The Genome Sequence of Exophiala (Wangiella) dermatitidis NIH/UT8656.</title>
        <authorList>
            <consortium name="The Broad Institute Genome Sequencing Platform"/>
            <person name="Cuomo C."/>
            <person name="Wang Z."/>
            <person name="Hunicke-Smith S."/>
            <person name="Szanislo P.J."/>
            <person name="Earl A."/>
            <person name="Young S.K."/>
            <person name="Zeng Q."/>
            <person name="Gargeya S."/>
            <person name="Fitzgerald M."/>
            <person name="Haas B."/>
            <person name="Abouelleil A."/>
            <person name="Alvarado L."/>
            <person name="Arachchi H.M."/>
            <person name="Berlin A."/>
            <person name="Brown A."/>
            <person name="Chapman S.B."/>
            <person name="Chen Z."/>
            <person name="Dunbar C."/>
            <person name="Freedman E."/>
            <person name="Gearin G."/>
            <person name="Gellesch M."/>
            <person name="Goldberg J."/>
            <person name="Griggs A."/>
            <person name="Gujja S."/>
            <person name="Heiman D."/>
            <person name="Howarth C."/>
            <person name="Larson L."/>
            <person name="Lui A."/>
            <person name="MacDonald P.J.P."/>
            <person name="Montmayeur A."/>
            <person name="Murphy C."/>
            <person name="Neiman D."/>
            <person name="Pearson M."/>
            <person name="Priest M."/>
            <person name="Roberts A."/>
            <person name="Saif S."/>
            <person name="Shea T."/>
            <person name="Shenoy N."/>
            <person name="Sisk P."/>
            <person name="Stolte C."/>
            <person name="Sykes S."/>
            <person name="Wortman J."/>
            <person name="Nusbaum C."/>
            <person name="Birren B."/>
        </authorList>
    </citation>
    <scope>NUCLEOTIDE SEQUENCE</scope>
    <source>
        <strain evidence="19">NIH/UT8656</strain>
    </source>
</reference>
<feature type="domain" description="Fibronectin type III-like" evidence="18">
    <location>
        <begin position="763"/>
        <end position="835"/>
    </location>
</feature>
<dbReference type="EMBL" id="JH226130">
    <property type="protein sequence ID" value="EHY53286.1"/>
    <property type="molecule type" value="Genomic_DNA"/>
</dbReference>
<evidence type="ECO:0000256" key="12">
    <source>
        <dbReference type="ARBA" id="ARBA00023326"/>
    </source>
</evidence>
<keyword evidence="12" id="KW-0624">Polysaccharide degradation</keyword>
<evidence type="ECO:0000256" key="17">
    <source>
        <dbReference type="ARBA" id="ARBA00041808"/>
    </source>
</evidence>
<dbReference type="InterPro" id="IPR050288">
    <property type="entry name" value="Cellulose_deg_GH3"/>
</dbReference>
<dbReference type="SUPFAM" id="SSF52279">
    <property type="entry name" value="Beta-D-glucan exohydrolase, C-terminal domain"/>
    <property type="match status" value="1"/>
</dbReference>
<dbReference type="GO" id="GO:0008422">
    <property type="term" value="F:beta-glucosidase activity"/>
    <property type="evidence" value="ECO:0007669"/>
    <property type="project" value="UniProtKB-EC"/>
</dbReference>
<dbReference type="HOGENOM" id="CLU_004542_2_3_1"/>
<evidence type="ECO:0000256" key="7">
    <source>
        <dbReference type="ARBA" id="ARBA00022729"/>
    </source>
</evidence>
<keyword evidence="20" id="KW-1185">Reference proteome</keyword>
<dbReference type="Proteomes" id="UP000007304">
    <property type="component" value="Unassembled WGS sequence"/>
</dbReference>
<dbReference type="RefSeq" id="XP_009153747.1">
    <property type="nucleotide sequence ID" value="XM_009155499.1"/>
</dbReference>
<dbReference type="InterPro" id="IPR001764">
    <property type="entry name" value="Glyco_hydro_3_N"/>
</dbReference>
<evidence type="ECO:0000256" key="9">
    <source>
        <dbReference type="ARBA" id="ARBA00023180"/>
    </source>
</evidence>
<dbReference type="InterPro" id="IPR002772">
    <property type="entry name" value="Glyco_hydro_3_C"/>
</dbReference>
<dbReference type="InterPro" id="IPR013783">
    <property type="entry name" value="Ig-like_fold"/>
</dbReference>
<dbReference type="Pfam" id="PF01915">
    <property type="entry name" value="Glyco_hydro_3_C"/>
    <property type="match status" value="1"/>
</dbReference>
<dbReference type="AlphaFoldDB" id="H6BP59"/>
<keyword evidence="6" id="KW-0964">Secreted</keyword>
<gene>
    <name evidence="19" type="ORF">HMPREF1120_01480</name>
</gene>